<dbReference type="Pfam" id="PF06750">
    <property type="entry name" value="A24_N_bact"/>
    <property type="match status" value="1"/>
</dbReference>
<dbReference type="PANTHER" id="PTHR30487">
    <property type="entry name" value="TYPE 4 PREPILIN-LIKE PROTEINS LEADER PEPTIDE-PROCESSING ENZYME"/>
    <property type="match status" value="1"/>
</dbReference>
<comment type="caution">
    <text evidence="3">The sequence shown here is derived from an EMBL/GenBank/DDBJ whole genome shotgun (WGS) entry which is preliminary data.</text>
</comment>
<dbReference type="EMBL" id="JOSX01000011">
    <property type="protein sequence ID" value="KEK15883.1"/>
    <property type="molecule type" value="Genomic_DNA"/>
</dbReference>
<feature type="transmembrane region" description="Helical" evidence="1">
    <location>
        <begin position="138"/>
        <end position="158"/>
    </location>
</feature>
<dbReference type="PATRIC" id="fig|1598.90.peg.603"/>
<proteinExistence type="predicted"/>
<dbReference type="GO" id="GO:0006465">
    <property type="term" value="P:signal peptide processing"/>
    <property type="evidence" value="ECO:0007669"/>
    <property type="project" value="TreeGrafter"/>
</dbReference>
<feature type="transmembrane region" description="Helical" evidence="1">
    <location>
        <begin position="96"/>
        <end position="126"/>
    </location>
</feature>
<dbReference type="RefSeq" id="WP_035153870.1">
    <property type="nucleotide sequence ID" value="NZ_QAZN01000011.1"/>
</dbReference>
<feature type="transmembrane region" description="Helical" evidence="1">
    <location>
        <begin position="71"/>
        <end position="90"/>
    </location>
</feature>
<name>A0A073K2I8_LIMRT</name>
<evidence type="ECO:0000313" key="4">
    <source>
        <dbReference type="EMBL" id="PTV03668.1"/>
    </source>
</evidence>
<dbReference type="GO" id="GO:0005886">
    <property type="term" value="C:plasma membrane"/>
    <property type="evidence" value="ECO:0007669"/>
    <property type="project" value="TreeGrafter"/>
</dbReference>
<keyword evidence="1" id="KW-1133">Transmembrane helix</keyword>
<dbReference type="Proteomes" id="UP000027731">
    <property type="component" value="Unassembled WGS sequence"/>
</dbReference>
<dbReference type="GO" id="GO:0004190">
    <property type="term" value="F:aspartic-type endopeptidase activity"/>
    <property type="evidence" value="ECO:0007669"/>
    <property type="project" value="TreeGrafter"/>
</dbReference>
<evidence type="ECO:0000313" key="3">
    <source>
        <dbReference type="EMBL" id="KEK15883.1"/>
    </source>
</evidence>
<dbReference type="Proteomes" id="UP000244083">
    <property type="component" value="Unassembled WGS sequence"/>
</dbReference>
<feature type="transmembrane region" description="Helical" evidence="1">
    <location>
        <begin position="170"/>
        <end position="198"/>
    </location>
</feature>
<protein>
    <submittedName>
        <fullName evidence="3">Peptidase A24</fullName>
    </submittedName>
    <submittedName>
        <fullName evidence="4">Prepilin peptidase</fullName>
    </submittedName>
</protein>
<organism evidence="3 5">
    <name type="scientific">Limosilactobacillus reuteri</name>
    <name type="common">Lactobacillus reuteri</name>
    <dbReference type="NCBI Taxonomy" id="1598"/>
    <lineage>
        <taxon>Bacteria</taxon>
        <taxon>Bacillati</taxon>
        <taxon>Bacillota</taxon>
        <taxon>Bacilli</taxon>
        <taxon>Lactobacillales</taxon>
        <taxon>Lactobacillaceae</taxon>
        <taxon>Limosilactobacillus</taxon>
    </lineage>
</organism>
<evidence type="ECO:0000256" key="1">
    <source>
        <dbReference type="SAM" id="Phobius"/>
    </source>
</evidence>
<dbReference type="AlphaFoldDB" id="A0A073K2I8"/>
<dbReference type="EMBL" id="QAZN01000011">
    <property type="protein sequence ID" value="PTV03668.1"/>
    <property type="molecule type" value="Genomic_DNA"/>
</dbReference>
<gene>
    <name evidence="4" type="ORF">DB325_06535</name>
    <name evidence="3" type="ORF">LR3_03235</name>
</gene>
<dbReference type="InterPro" id="IPR050882">
    <property type="entry name" value="Prepilin_peptidase/N-MTase"/>
</dbReference>
<feature type="transmembrane region" description="Helical" evidence="1">
    <location>
        <begin position="46"/>
        <end position="64"/>
    </location>
</feature>
<feature type="transmembrane region" description="Helical" evidence="1">
    <location>
        <begin position="205"/>
        <end position="223"/>
    </location>
</feature>
<feature type="domain" description="Prepilin peptidase A24 N-terminal" evidence="2">
    <location>
        <begin position="7"/>
        <end position="88"/>
    </location>
</feature>
<accession>A0A073K2I8</accession>
<reference evidence="6" key="3">
    <citation type="submission" date="2018-04" db="EMBL/GenBank/DDBJ databases">
        <title>Draft Genome Sequences of 10 Lactobacillus Species from 22 Commercial Probiotic Products.</title>
        <authorList>
            <person name="Gangiredla J."/>
            <person name="Barnaba T.J."/>
            <person name="Mammel M.K."/>
            <person name="Lacher D.W."/>
            <person name="Elkins C.A."/>
            <person name="Lampel K.A."/>
            <person name="Whitehouse C.A."/>
            <person name="Tartera C."/>
        </authorList>
    </citation>
    <scope>NUCLEOTIDE SEQUENCE [LARGE SCALE GENOMIC DNA]</scope>
    <source>
        <strain evidence="6">DS12_10</strain>
    </source>
</reference>
<evidence type="ECO:0000313" key="6">
    <source>
        <dbReference type="Proteomes" id="UP000244083"/>
    </source>
</evidence>
<keyword evidence="1" id="KW-0472">Membrane</keyword>
<keyword evidence="1" id="KW-0812">Transmembrane</keyword>
<evidence type="ECO:0000259" key="2">
    <source>
        <dbReference type="Pfam" id="PF06750"/>
    </source>
</evidence>
<reference evidence="3 5" key="1">
    <citation type="submission" date="2014-06" db="EMBL/GenBank/DDBJ databases">
        <title>Genetic determinant of reutericyclin biosynthesis of Lactobacillus reuteri.</title>
        <authorList>
            <person name="Lin X."/>
            <person name="Duar R."/>
            <person name="Walter J."/>
            <person name="Gaenzle M."/>
        </authorList>
    </citation>
    <scope>NUCLEOTIDE SEQUENCE [LARGE SCALE GENOMIC DNA]</scope>
    <source>
        <strain evidence="3 5">LTH2584</strain>
    </source>
</reference>
<evidence type="ECO:0000313" key="5">
    <source>
        <dbReference type="Proteomes" id="UP000027731"/>
    </source>
</evidence>
<dbReference type="InterPro" id="IPR010627">
    <property type="entry name" value="Prepilin_pept_A24_N"/>
</dbReference>
<sequence length="224" mass="26035">MLFLSFLFGTSVASFITSYCYRLGNNHSLTVPQRSYCDNCHCILRWWHLIPIFSFIILRGQCFYCKQKISLYLPVIEFLSGIAFTTFLIYEPIHDLIILLFLTSLIFLTSTDFFSHVIYSYSLLGLFPIALLSIPQNYFYNLIFACILVVSLLLFATFTKTLGIGDIEFLFVICLIWGWYQTLLIIQWSSLIMLFLFLFTRKNKLPFIPALAFTTILCLFIQGC</sequence>
<dbReference type="PANTHER" id="PTHR30487:SF0">
    <property type="entry name" value="PREPILIN LEADER PEPTIDASE_N-METHYLTRANSFERASE-RELATED"/>
    <property type="match status" value="1"/>
</dbReference>
<reference evidence="4" key="2">
    <citation type="journal article" date="2018" name="Genome Announc.">
        <title>Fifty-Six Draft Genome Sequences of 10 Lactobacillus Species from 22 Commercial Dietary Supplements.</title>
        <authorList>
            <person name="Gangiredla J."/>
            <person name="Barnaba T.J."/>
            <person name="Mammel M.K."/>
            <person name="Lacher D.W."/>
            <person name="Elkins C.A."/>
            <person name="Lampel K.A."/>
            <person name="Whitehouse C.A."/>
            <person name="Tartera C."/>
        </authorList>
    </citation>
    <scope>NUCLEOTIDE SEQUENCE</scope>
    <source>
        <strain evidence="4">DS12_10</strain>
    </source>
</reference>